<feature type="chain" id="PRO_5045452725" evidence="1">
    <location>
        <begin position="27"/>
        <end position="370"/>
    </location>
</feature>
<reference evidence="2 3" key="1">
    <citation type="submission" date="2024-02" db="EMBL/GenBank/DDBJ databases">
        <title>A novel Gemmatimonadota bacterium.</title>
        <authorList>
            <person name="Du Z.-J."/>
            <person name="Ye Y.-Q."/>
        </authorList>
    </citation>
    <scope>NUCLEOTIDE SEQUENCE [LARGE SCALE GENOMIC DNA]</scope>
    <source>
        <strain evidence="2 3">DH-20</strain>
    </source>
</reference>
<dbReference type="Gene3D" id="2.130.10.10">
    <property type="entry name" value="YVTN repeat-like/Quinoprotein amine dehydrogenase"/>
    <property type="match status" value="2"/>
</dbReference>
<dbReference type="InterPro" id="IPR015943">
    <property type="entry name" value="WD40/YVTN_repeat-like_dom_sf"/>
</dbReference>
<dbReference type="EMBL" id="JBBHLI010000001">
    <property type="protein sequence ID" value="MEK9499404.1"/>
    <property type="molecule type" value="Genomic_DNA"/>
</dbReference>
<protein>
    <submittedName>
        <fullName evidence="2">YncE family protein</fullName>
    </submittedName>
</protein>
<dbReference type="RefSeq" id="WP_405276071.1">
    <property type="nucleotide sequence ID" value="NZ_CP144380.1"/>
</dbReference>
<keyword evidence="1" id="KW-0732">Signal</keyword>
<dbReference type="InterPro" id="IPR011044">
    <property type="entry name" value="Quino_amine_DH_bsu"/>
</dbReference>
<evidence type="ECO:0000313" key="2">
    <source>
        <dbReference type="EMBL" id="MEK9499404.1"/>
    </source>
</evidence>
<sequence length="370" mass="39257">MTRSNSFSRLAAAALGVALVSAPLSAQDYLYANAQGEAKVAVIDIATLQVAHTVDLTTLGFSENAKPHHVAVEPDGSFWYVSLIGENRVLKFDRNNELVGQAEFEVPGMLAIDPNDDLLYVGRSMSAVNPPQRIGVIERSTMSVDEIDVLFPRPHALIVHPSGAQVYSASLGVNQLAAVDAESWDVELVNVPGETHALVQFAVSPDGGTLVATTELTGTLQVFDLTDPASPAFVRSIEVGTQPWHPVYGRDGRHVYFGNKADNTIVEVDVEGGRISRTFDTPEADHPHGSALSPDGRLLFVSNNGPGGMDMAMGGDEPMDHGAMAMDHGAHAMEEEGLGTLTVIDLDSGRVVATIPVGDNATGVAARYPR</sequence>
<accession>A0ABU9E3Z8</accession>
<name>A0ABU9E3Z8_9BACT</name>
<keyword evidence="3" id="KW-1185">Reference proteome</keyword>
<organism evidence="2 3">
    <name type="scientific">Gaopeijia maritima</name>
    <dbReference type="NCBI Taxonomy" id="3119007"/>
    <lineage>
        <taxon>Bacteria</taxon>
        <taxon>Pseudomonadati</taxon>
        <taxon>Gemmatimonadota</taxon>
        <taxon>Longimicrobiia</taxon>
        <taxon>Gaopeijiales</taxon>
        <taxon>Gaopeijiaceae</taxon>
        <taxon>Gaopeijia</taxon>
    </lineage>
</organism>
<proteinExistence type="predicted"/>
<dbReference type="Proteomes" id="UP001484239">
    <property type="component" value="Unassembled WGS sequence"/>
</dbReference>
<gene>
    <name evidence="2" type="ORF">WI372_00240</name>
</gene>
<dbReference type="SUPFAM" id="SSF50969">
    <property type="entry name" value="YVTN repeat-like/Quinoprotein amine dehydrogenase"/>
    <property type="match status" value="1"/>
</dbReference>
<dbReference type="InterPro" id="IPR051200">
    <property type="entry name" value="Host-pathogen_enzymatic-act"/>
</dbReference>
<dbReference type="PANTHER" id="PTHR47197">
    <property type="entry name" value="PROTEIN NIRF"/>
    <property type="match status" value="1"/>
</dbReference>
<feature type="signal peptide" evidence="1">
    <location>
        <begin position="1"/>
        <end position="26"/>
    </location>
</feature>
<dbReference type="PANTHER" id="PTHR47197:SF3">
    <property type="entry name" value="DIHYDRO-HEME D1 DEHYDROGENASE"/>
    <property type="match status" value="1"/>
</dbReference>
<evidence type="ECO:0000256" key="1">
    <source>
        <dbReference type="SAM" id="SignalP"/>
    </source>
</evidence>
<evidence type="ECO:0000313" key="3">
    <source>
        <dbReference type="Proteomes" id="UP001484239"/>
    </source>
</evidence>
<comment type="caution">
    <text evidence="2">The sequence shown here is derived from an EMBL/GenBank/DDBJ whole genome shotgun (WGS) entry which is preliminary data.</text>
</comment>